<organism evidence="4 5">
    <name type="scientific">Cotesia typhae</name>
    <dbReference type="NCBI Taxonomy" id="2053667"/>
    <lineage>
        <taxon>Eukaryota</taxon>
        <taxon>Metazoa</taxon>
        <taxon>Ecdysozoa</taxon>
        <taxon>Arthropoda</taxon>
        <taxon>Hexapoda</taxon>
        <taxon>Insecta</taxon>
        <taxon>Pterygota</taxon>
        <taxon>Neoptera</taxon>
        <taxon>Endopterygota</taxon>
        <taxon>Hymenoptera</taxon>
        <taxon>Apocrita</taxon>
        <taxon>Ichneumonoidea</taxon>
        <taxon>Braconidae</taxon>
        <taxon>Microgastrinae</taxon>
        <taxon>Cotesia</taxon>
    </lineage>
</organism>
<gene>
    <name evidence="4" type="ORF">G9C98_007192</name>
</gene>
<reference evidence="4" key="2">
    <citation type="submission" date="2021-04" db="EMBL/GenBank/DDBJ databases">
        <title>Genome-wide patterns of bracovirus chromosomal integration into multiple host tissues during parasitism.</title>
        <authorList>
            <person name="Chebbi M.A.C."/>
        </authorList>
    </citation>
    <scope>NUCLEOTIDE SEQUENCE</scope>
    <source>
        <tissue evidence="4">Whole body</tissue>
    </source>
</reference>
<evidence type="ECO:0000256" key="2">
    <source>
        <dbReference type="SAM" id="MobiDB-lite"/>
    </source>
</evidence>
<dbReference type="EMBL" id="JAAOIC020000006">
    <property type="protein sequence ID" value="KAG8041888.1"/>
    <property type="molecule type" value="Genomic_DNA"/>
</dbReference>
<keyword evidence="1" id="KW-0677">Repeat</keyword>
<keyword evidence="3" id="KW-0732">Signal</keyword>
<feature type="compositionally biased region" description="Basic and acidic residues" evidence="2">
    <location>
        <begin position="442"/>
        <end position="475"/>
    </location>
</feature>
<dbReference type="PANTHER" id="PTHR10582:SF2">
    <property type="entry name" value="INACTIVE"/>
    <property type="match status" value="1"/>
</dbReference>
<dbReference type="GO" id="GO:0005886">
    <property type="term" value="C:plasma membrane"/>
    <property type="evidence" value="ECO:0007669"/>
    <property type="project" value="TreeGrafter"/>
</dbReference>
<sequence length="548" mass="59704">MVLVPILLLNMLIAMMGNTYAHVIEQSEKEWMKQWAKIVVSLERAVSQKDAHNYLQEYSIKLGPGDDPNNPASEQRGVMVIKSKSKTRARQRKGALANWKRVGKVTINALRKRGMTGEELRCIMWGRASISTPVRASPHLNEGEISGLPGASVMGGASVAPQPLVPAATLPPGFGDALTAALDVMAFAQDIDPSGVSEGITSTEGYLILDGHQSKGLPMTITESSISPATTVIEMALAPVFLFLCLLTSRYDEPFTGNPISGVARVDQNRLNGSPPEDSAKSDPDPLLNLVIASESPESQHEALLRMAEEARISSEVRVKLDASVLESFGLGLAPAELLAQAPVTEKDKLFDESSDDICGSNLLGTDSRLRRIKSASMRYKKETNSVDENKQNGVGVRLLDYYSSSEENPPSSVILTNGCVNESTSKVKKTTVSSASSSSDMNRENKPERVKLDVKDGRWENEKLETATREEKNHPQNVNKNHKRRAKTAKNRVSPKEVNTRGSNDSQQKETTSTPASPTDPLEPWSTRGISDMNTILAWRENGMDSP</sequence>
<reference evidence="4" key="1">
    <citation type="submission" date="2020-03" db="EMBL/GenBank/DDBJ databases">
        <authorList>
            <person name="Chebbi M.A."/>
            <person name="Drezen J.M."/>
        </authorList>
    </citation>
    <scope>NUCLEOTIDE SEQUENCE</scope>
    <source>
        <tissue evidence="4">Whole body</tissue>
    </source>
</reference>
<feature type="region of interest" description="Disordered" evidence="2">
    <location>
        <begin position="262"/>
        <end position="285"/>
    </location>
</feature>
<feature type="compositionally biased region" description="Low complexity" evidence="2">
    <location>
        <begin position="431"/>
        <end position="440"/>
    </location>
</feature>
<evidence type="ECO:0000256" key="1">
    <source>
        <dbReference type="ARBA" id="ARBA00022737"/>
    </source>
</evidence>
<dbReference type="Proteomes" id="UP000729913">
    <property type="component" value="Unassembled WGS sequence"/>
</dbReference>
<accession>A0A8J5R9H7</accession>
<evidence type="ECO:0000313" key="4">
    <source>
        <dbReference type="EMBL" id="KAG8041888.1"/>
    </source>
</evidence>
<dbReference type="InterPro" id="IPR024862">
    <property type="entry name" value="TRPV"/>
</dbReference>
<dbReference type="PANTHER" id="PTHR10582">
    <property type="entry name" value="TRANSIENT RECEPTOR POTENTIAL ION CHANNEL PROTEIN"/>
    <property type="match status" value="1"/>
</dbReference>
<feature type="signal peptide" evidence="3">
    <location>
        <begin position="1"/>
        <end position="21"/>
    </location>
</feature>
<evidence type="ECO:0000313" key="5">
    <source>
        <dbReference type="Proteomes" id="UP000729913"/>
    </source>
</evidence>
<name>A0A8J5R9H7_9HYME</name>
<feature type="chain" id="PRO_5035281831" description="Ion transport domain-containing protein" evidence="3">
    <location>
        <begin position="22"/>
        <end position="548"/>
    </location>
</feature>
<dbReference type="AlphaFoldDB" id="A0A8J5R9H7"/>
<dbReference type="OrthoDB" id="533508at2759"/>
<proteinExistence type="predicted"/>
<feature type="compositionally biased region" description="Polar residues" evidence="2">
    <location>
        <begin position="501"/>
        <end position="518"/>
    </location>
</feature>
<protein>
    <recommendedName>
        <fullName evidence="6">Ion transport domain-containing protein</fullName>
    </recommendedName>
</protein>
<dbReference type="GO" id="GO:0098703">
    <property type="term" value="P:calcium ion import across plasma membrane"/>
    <property type="evidence" value="ECO:0007669"/>
    <property type="project" value="TreeGrafter"/>
</dbReference>
<evidence type="ECO:0008006" key="6">
    <source>
        <dbReference type="Google" id="ProtNLM"/>
    </source>
</evidence>
<comment type="caution">
    <text evidence="4">The sequence shown here is derived from an EMBL/GenBank/DDBJ whole genome shotgun (WGS) entry which is preliminary data.</text>
</comment>
<dbReference type="GO" id="GO:0005262">
    <property type="term" value="F:calcium channel activity"/>
    <property type="evidence" value="ECO:0007669"/>
    <property type="project" value="TreeGrafter"/>
</dbReference>
<evidence type="ECO:0000256" key="3">
    <source>
        <dbReference type="SAM" id="SignalP"/>
    </source>
</evidence>
<feature type="region of interest" description="Disordered" evidence="2">
    <location>
        <begin position="425"/>
        <end position="548"/>
    </location>
</feature>
<keyword evidence="5" id="KW-1185">Reference proteome</keyword>
<feature type="compositionally biased region" description="Basic residues" evidence="2">
    <location>
        <begin position="481"/>
        <end position="491"/>
    </location>
</feature>